<organism evidence="1 2">
    <name type="scientific">Sulfobacillus benefaciens</name>
    <dbReference type="NCBI Taxonomy" id="453960"/>
    <lineage>
        <taxon>Bacteria</taxon>
        <taxon>Bacillati</taxon>
        <taxon>Bacillota</taxon>
        <taxon>Clostridia</taxon>
        <taxon>Eubacteriales</taxon>
        <taxon>Clostridiales Family XVII. Incertae Sedis</taxon>
        <taxon>Sulfobacillus</taxon>
    </lineage>
</organism>
<dbReference type="AlphaFoldDB" id="A0A2T2XH72"/>
<protein>
    <submittedName>
        <fullName evidence="1">Uncharacterized protein</fullName>
    </submittedName>
</protein>
<comment type="caution">
    <text evidence="1">The sequence shown here is derived from an EMBL/GenBank/DDBJ whole genome shotgun (WGS) entry which is preliminary data.</text>
</comment>
<proteinExistence type="predicted"/>
<evidence type="ECO:0000313" key="2">
    <source>
        <dbReference type="Proteomes" id="UP000242972"/>
    </source>
</evidence>
<reference evidence="1 2" key="1">
    <citation type="journal article" date="2014" name="BMC Genomics">
        <title>Comparison of environmental and isolate Sulfobacillus genomes reveals diverse carbon, sulfur, nitrogen, and hydrogen metabolisms.</title>
        <authorList>
            <person name="Justice N.B."/>
            <person name="Norman A."/>
            <person name="Brown C.T."/>
            <person name="Singh A."/>
            <person name="Thomas B.C."/>
            <person name="Banfield J.F."/>
        </authorList>
    </citation>
    <scope>NUCLEOTIDE SEQUENCE [LARGE SCALE GENOMIC DNA]</scope>
    <source>
        <strain evidence="1">AMDSBA4</strain>
    </source>
</reference>
<evidence type="ECO:0000313" key="1">
    <source>
        <dbReference type="EMBL" id="PSR33827.1"/>
    </source>
</evidence>
<gene>
    <name evidence="1" type="ORF">C7B46_08250</name>
</gene>
<name>A0A2T2XH72_9FIRM</name>
<sequence>MVAEFMAEDGQVKTSACSLSEEARADDKSGDDGYQYCRGLARKARFGRLYSGWCLGRLEEAMLSEDIFDKVVASWPVHRWAQV</sequence>
<accession>A0A2T2XH72</accession>
<dbReference type="Proteomes" id="UP000242972">
    <property type="component" value="Unassembled WGS sequence"/>
</dbReference>
<dbReference type="EMBL" id="PXYW01000016">
    <property type="protein sequence ID" value="PSR33827.1"/>
    <property type="molecule type" value="Genomic_DNA"/>
</dbReference>